<protein>
    <submittedName>
        <fullName evidence="1">Uncharacterized protein</fullName>
    </submittedName>
</protein>
<accession>A0ACC2EKR5</accession>
<name>A0ACC2EKR5_DIPCM</name>
<proteinExistence type="predicted"/>
<sequence length="149" mass="16815">MNDQCRNIAAQEEAISQGSSDLLEQAHEENFELLPPYLRAPHLTCRRSLRKLHSMKKANRILTWHLAYHLRHKILCPLFSRILRGIEQTLCIGLDRFALSTDPSEKLSINYLQTGRLNNDQAHILLSCANPSASESASEISSGEDAHVN</sequence>
<gene>
    <name evidence="1" type="ORF">O6H91_02G129200</name>
</gene>
<organism evidence="1 2">
    <name type="scientific">Diphasiastrum complanatum</name>
    <name type="common">Issler's clubmoss</name>
    <name type="synonym">Lycopodium complanatum</name>
    <dbReference type="NCBI Taxonomy" id="34168"/>
    <lineage>
        <taxon>Eukaryota</taxon>
        <taxon>Viridiplantae</taxon>
        <taxon>Streptophyta</taxon>
        <taxon>Embryophyta</taxon>
        <taxon>Tracheophyta</taxon>
        <taxon>Lycopodiopsida</taxon>
        <taxon>Lycopodiales</taxon>
        <taxon>Lycopodiaceae</taxon>
        <taxon>Lycopodioideae</taxon>
        <taxon>Diphasiastrum</taxon>
    </lineage>
</organism>
<comment type="caution">
    <text evidence="1">The sequence shown here is derived from an EMBL/GenBank/DDBJ whole genome shotgun (WGS) entry which is preliminary data.</text>
</comment>
<dbReference type="Proteomes" id="UP001162992">
    <property type="component" value="Chromosome 2"/>
</dbReference>
<reference evidence="2" key="1">
    <citation type="journal article" date="2024" name="Proc. Natl. Acad. Sci. U.S.A.">
        <title>Extraordinary preservation of gene collinearity over three hundred million years revealed in homosporous lycophytes.</title>
        <authorList>
            <person name="Li C."/>
            <person name="Wickell D."/>
            <person name="Kuo L.Y."/>
            <person name="Chen X."/>
            <person name="Nie B."/>
            <person name="Liao X."/>
            <person name="Peng D."/>
            <person name="Ji J."/>
            <person name="Jenkins J."/>
            <person name="Williams M."/>
            <person name="Shu S."/>
            <person name="Plott C."/>
            <person name="Barry K."/>
            <person name="Rajasekar S."/>
            <person name="Grimwood J."/>
            <person name="Han X."/>
            <person name="Sun S."/>
            <person name="Hou Z."/>
            <person name="He W."/>
            <person name="Dai G."/>
            <person name="Sun C."/>
            <person name="Schmutz J."/>
            <person name="Leebens-Mack J.H."/>
            <person name="Li F.W."/>
            <person name="Wang L."/>
        </authorList>
    </citation>
    <scope>NUCLEOTIDE SEQUENCE [LARGE SCALE GENOMIC DNA]</scope>
    <source>
        <strain evidence="2">cv. PW_Plant_1</strain>
    </source>
</reference>
<dbReference type="EMBL" id="CM055093">
    <property type="protein sequence ID" value="KAJ7567037.1"/>
    <property type="molecule type" value="Genomic_DNA"/>
</dbReference>
<evidence type="ECO:0000313" key="2">
    <source>
        <dbReference type="Proteomes" id="UP001162992"/>
    </source>
</evidence>
<keyword evidence="2" id="KW-1185">Reference proteome</keyword>
<evidence type="ECO:0000313" key="1">
    <source>
        <dbReference type="EMBL" id="KAJ7567037.1"/>
    </source>
</evidence>